<feature type="chain" id="PRO_5003209167" description="Secreted protein" evidence="1">
    <location>
        <begin position="23"/>
        <end position="99"/>
    </location>
</feature>
<keyword evidence="3" id="KW-1185">Reference proteome</keyword>
<feature type="signal peptide" evidence="1">
    <location>
        <begin position="1"/>
        <end position="22"/>
    </location>
</feature>
<reference key="1">
    <citation type="submission" date="2010-11" db="EMBL/GenBank/DDBJ databases">
        <title>The complete genome of Bacteroides helcogenes P 36-108.</title>
        <authorList>
            <consortium name="US DOE Joint Genome Institute (JGI-PGF)"/>
            <person name="Lucas S."/>
            <person name="Copeland A."/>
            <person name="Lapidus A."/>
            <person name="Bruce D."/>
            <person name="Goodwin L."/>
            <person name="Pitluck S."/>
            <person name="Kyrpides N."/>
            <person name="Mavromatis K."/>
            <person name="Ivanova N."/>
            <person name="Zeytun A."/>
            <person name="Brettin T."/>
            <person name="Detter J.C."/>
            <person name="Tapia R."/>
            <person name="Han C."/>
            <person name="Land M."/>
            <person name="Hauser L."/>
            <person name="Markowitz V."/>
            <person name="Cheng J.-F."/>
            <person name="Hugenholtz P."/>
            <person name="Woyke T."/>
            <person name="Wu D."/>
            <person name="Gronow S."/>
            <person name="Wellnitz S."/>
            <person name="Brambilla E."/>
            <person name="Klenk H.-P."/>
            <person name="Eisen J.A."/>
        </authorList>
    </citation>
    <scope>NUCLEOTIDE SEQUENCE</scope>
    <source>
        <strain>P 36-108</strain>
    </source>
</reference>
<protein>
    <recommendedName>
        <fullName evidence="4">Secreted protein</fullName>
    </recommendedName>
</protein>
<name>E6SNF9_BACT6</name>
<evidence type="ECO:0000256" key="1">
    <source>
        <dbReference type="SAM" id="SignalP"/>
    </source>
</evidence>
<evidence type="ECO:0000313" key="3">
    <source>
        <dbReference type="Proteomes" id="UP000008630"/>
    </source>
</evidence>
<dbReference type="STRING" id="693979.Bache_0730"/>
<keyword evidence="1" id="KW-0732">Signal</keyword>
<organism evidence="2 3">
    <name type="scientific">Bacteroides helcogenes (strain ATCC 35417 / DSM 20613 / JCM 6297 / CCUG 15421 / P 36-108)</name>
    <dbReference type="NCBI Taxonomy" id="693979"/>
    <lineage>
        <taxon>Bacteria</taxon>
        <taxon>Pseudomonadati</taxon>
        <taxon>Bacteroidota</taxon>
        <taxon>Bacteroidia</taxon>
        <taxon>Bacteroidales</taxon>
        <taxon>Bacteroidaceae</taxon>
        <taxon>Bacteroides</taxon>
    </lineage>
</organism>
<evidence type="ECO:0008006" key="4">
    <source>
        <dbReference type="Google" id="ProtNLM"/>
    </source>
</evidence>
<dbReference type="AlphaFoldDB" id="E6SNF9"/>
<dbReference type="KEGG" id="bhl:Bache_0730"/>
<accession>E6SNF9</accession>
<sequence length="99" mass="10592">MKNTLKITLLIVCVSFAGYNIAKTQESVPFFDTNLANIEVLGDEESLGCGGVATWVPNSYLGSSNCWNGGTHKKCKSMNRVCCNPAEQTDCKGVVSLGL</sequence>
<dbReference type="EMBL" id="CP002352">
    <property type="protein sequence ID" value="ADV42752.1"/>
    <property type="molecule type" value="Genomic_DNA"/>
</dbReference>
<reference evidence="2 3" key="2">
    <citation type="journal article" date="2011" name="Stand. Genomic Sci.">
        <title>Complete genome sequence of Bacteroides helcogenes type strain (P 36-108).</title>
        <authorList>
            <person name="Pati A."/>
            <person name="Gronow S."/>
            <person name="Zeytun A."/>
            <person name="Lapidus A."/>
            <person name="Nolan M."/>
            <person name="Hammon N."/>
            <person name="Deshpande S."/>
            <person name="Cheng J.F."/>
            <person name="Tapia R."/>
            <person name="Han C."/>
            <person name="Goodwin L."/>
            <person name="Pitluck S."/>
            <person name="Liolios K."/>
            <person name="Pagani I."/>
            <person name="Ivanova N."/>
            <person name="Mavromatis K."/>
            <person name="Chen A."/>
            <person name="Palaniappan K."/>
            <person name="Land M."/>
            <person name="Hauser L."/>
            <person name="Chang Y.J."/>
            <person name="Jeffries C.D."/>
            <person name="Detter J.C."/>
            <person name="Brambilla E."/>
            <person name="Rohde M."/>
            <person name="Goker M."/>
            <person name="Woyke T."/>
            <person name="Bristow J."/>
            <person name="Eisen J.A."/>
            <person name="Markowitz V."/>
            <person name="Hugenholtz P."/>
            <person name="Kyrpides N.C."/>
            <person name="Klenk H.P."/>
            <person name="Lucas S."/>
        </authorList>
    </citation>
    <scope>NUCLEOTIDE SEQUENCE [LARGE SCALE GENOMIC DNA]</scope>
    <source>
        <strain evidence="3">ATCC 35417 / DSM 20613 / JCM 6297 / CCUG 15421 / P 36-108</strain>
    </source>
</reference>
<dbReference type="Proteomes" id="UP000008630">
    <property type="component" value="Chromosome"/>
</dbReference>
<proteinExistence type="predicted"/>
<evidence type="ECO:0000313" key="2">
    <source>
        <dbReference type="EMBL" id="ADV42752.1"/>
    </source>
</evidence>
<dbReference type="HOGENOM" id="CLU_2314586_0_0_10"/>
<dbReference type="RefSeq" id="WP_013546367.1">
    <property type="nucleotide sequence ID" value="NC_014933.1"/>
</dbReference>
<gene>
    <name evidence="2" type="ordered locus">Bache_0730</name>
</gene>